<dbReference type="PANTHER" id="PTHR13878">
    <property type="entry name" value="GULONOLACTONE OXIDASE"/>
    <property type="match status" value="1"/>
</dbReference>
<dbReference type="Pfam" id="PF01565">
    <property type="entry name" value="FAD_binding_4"/>
    <property type="match status" value="1"/>
</dbReference>
<dbReference type="EMBL" id="LSBJ02000004">
    <property type="protein sequence ID" value="OAQ66836.2"/>
    <property type="molecule type" value="Genomic_DNA"/>
</dbReference>
<dbReference type="KEGG" id="pchm:VFPPC_16070"/>
<feature type="domain" description="FAD-binding PCMH-type" evidence="4">
    <location>
        <begin position="109"/>
        <end position="292"/>
    </location>
</feature>
<dbReference type="GeneID" id="28857817"/>
<dbReference type="STRING" id="1380566.A0A179FML6"/>
<evidence type="ECO:0000256" key="3">
    <source>
        <dbReference type="SAM" id="SignalP"/>
    </source>
</evidence>
<dbReference type="InterPro" id="IPR050432">
    <property type="entry name" value="FAD-linked_Oxidoreductases_BP"/>
</dbReference>
<dbReference type="InterPro" id="IPR006094">
    <property type="entry name" value="Oxid_FAD_bind_N"/>
</dbReference>
<keyword evidence="6" id="KW-1185">Reference proteome</keyword>
<dbReference type="GO" id="GO:0071949">
    <property type="term" value="F:FAD binding"/>
    <property type="evidence" value="ECO:0007669"/>
    <property type="project" value="InterPro"/>
</dbReference>
<feature type="chain" id="PRO_5012859414" evidence="3">
    <location>
        <begin position="16"/>
        <end position="585"/>
    </location>
</feature>
<reference evidence="5 6" key="1">
    <citation type="journal article" date="2016" name="PLoS Pathog.">
        <title>Biosynthesis of antibiotic leucinostatins in bio-control fungus Purpureocillium lilacinum and their inhibition on phytophthora revealed by genome mining.</title>
        <authorList>
            <person name="Wang G."/>
            <person name="Liu Z."/>
            <person name="Lin R."/>
            <person name="Li E."/>
            <person name="Mao Z."/>
            <person name="Ling J."/>
            <person name="Yang Y."/>
            <person name="Yin W.B."/>
            <person name="Xie B."/>
        </authorList>
    </citation>
    <scope>NUCLEOTIDE SEQUENCE [LARGE SCALE GENOMIC DNA]</scope>
    <source>
        <strain evidence="5">170</strain>
    </source>
</reference>
<keyword evidence="3" id="KW-0732">Signal</keyword>
<comment type="similarity">
    <text evidence="1">Belongs to the oxygen-dependent FAD-linked oxidoreductase family.</text>
</comment>
<evidence type="ECO:0000259" key="4">
    <source>
        <dbReference type="PROSITE" id="PS51387"/>
    </source>
</evidence>
<accession>A0A179FML6</accession>
<evidence type="ECO:0000256" key="1">
    <source>
        <dbReference type="ARBA" id="ARBA00005466"/>
    </source>
</evidence>
<dbReference type="AlphaFoldDB" id="A0A179FML6"/>
<keyword evidence="2" id="KW-0560">Oxidoreductase</keyword>
<evidence type="ECO:0000313" key="5">
    <source>
        <dbReference type="EMBL" id="OAQ66836.2"/>
    </source>
</evidence>
<dbReference type="OrthoDB" id="9983560at2759"/>
<evidence type="ECO:0000256" key="2">
    <source>
        <dbReference type="ARBA" id="ARBA00023002"/>
    </source>
</evidence>
<comment type="caution">
    <text evidence="5">The sequence shown here is derived from an EMBL/GenBank/DDBJ whole genome shotgun (WGS) entry which is preliminary data.</text>
</comment>
<dbReference type="Proteomes" id="UP000078397">
    <property type="component" value="Unassembled WGS sequence"/>
</dbReference>
<dbReference type="InterPro" id="IPR036318">
    <property type="entry name" value="FAD-bd_PCMH-like_sf"/>
</dbReference>
<dbReference type="Pfam" id="PF08031">
    <property type="entry name" value="BBE"/>
    <property type="match status" value="1"/>
</dbReference>
<sequence>MYFWFLILSLATASCVPDKSCKAHPSHQGWPSPDIWRSLNTTLGGQLIKPVAPGAVCHPEQPTYNKNECAKTQVAWNTTDYHCSNPVSVLFDQFTNFTCLPDPRYACTPDGYPAYVINATATRHIKIGIDFARRNNVRLVVKATGHDYLGRSIAPGSLSIWTHNLKNVTYHSHEFRLAGSHRVIHGNAITFGAGIQMQEAYAAADKHGQVIVGGQGSTVGIVGYITGGGHSPLGPMYGLAADNVLEMLVVTPGGKVITVNEDQHADLFWAMRGGGGSTFGVIVSVTVKSYPSPRVTSAKWAAFTDPKNDSTKYSLMSYISSKIPQLMDSGLSGYTFLSSNMPLPIPLPEMPSEVAGAFGTAILQDVSDPDAMSKLFKPINDTIQEKWPGKVQFITMINNYTSFFAWYKDNHDAGRGGRNTFVASRLLERDILEKHNHNFTAALKRAFEANTRFDIFMVGGRGVKDAQPRGGENAVNPAWRKATVLAMTSTEFGPFNVTAEQSAIKILDDAFEPMRLLSPKSGSYLNEAFLFEKNWQKSFWGANYARLLSIKRAVDPTDVFWCAPCVGSEHWREQRDGRLCKITDK</sequence>
<dbReference type="GO" id="GO:0016491">
    <property type="term" value="F:oxidoreductase activity"/>
    <property type="evidence" value="ECO:0007669"/>
    <property type="project" value="UniProtKB-KW"/>
</dbReference>
<gene>
    <name evidence="5" type="ORF">VFPPC_16070</name>
</gene>
<proteinExistence type="inferred from homology"/>
<dbReference type="Gene3D" id="3.30.465.10">
    <property type="match status" value="2"/>
</dbReference>
<dbReference type="InterPro" id="IPR012951">
    <property type="entry name" value="BBE"/>
</dbReference>
<name>A0A179FML6_METCM</name>
<feature type="signal peptide" evidence="3">
    <location>
        <begin position="1"/>
        <end position="15"/>
    </location>
</feature>
<dbReference type="InterPro" id="IPR016169">
    <property type="entry name" value="FAD-bd_PCMH_sub2"/>
</dbReference>
<dbReference type="SUPFAM" id="SSF56176">
    <property type="entry name" value="FAD-binding/transporter-associated domain-like"/>
    <property type="match status" value="1"/>
</dbReference>
<organism evidence="5 6">
    <name type="scientific">Pochonia chlamydosporia 170</name>
    <dbReference type="NCBI Taxonomy" id="1380566"/>
    <lineage>
        <taxon>Eukaryota</taxon>
        <taxon>Fungi</taxon>
        <taxon>Dikarya</taxon>
        <taxon>Ascomycota</taxon>
        <taxon>Pezizomycotina</taxon>
        <taxon>Sordariomycetes</taxon>
        <taxon>Hypocreomycetidae</taxon>
        <taxon>Hypocreales</taxon>
        <taxon>Clavicipitaceae</taxon>
        <taxon>Pochonia</taxon>
    </lineage>
</organism>
<dbReference type="PANTHER" id="PTHR13878:SF91">
    <property type="entry name" value="FAD BINDING DOMAIN PROTEIN (AFU_ORTHOLOGUE AFUA_6G12070)-RELATED"/>
    <property type="match status" value="1"/>
</dbReference>
<dbReference type="PROSITE" id="PS51387">
    <property type="entry name" value="FAD_PCMH"/>
    <property type="match status" value="1"/>
</dbReference>
<evidence type="ECO:0000313" key="6">
    <source>
        <dbReference type="Proteomes" id="UP000078397"/>
    </source>
</evidence>
<dbReference type="InterPro" id="IPR016166">
    <property type="entry name" value="FAD-bd_PCMH"/>
</dbReference>
<protein>
    <submittedName>
        <fullName evidence="5">FAD binding domain-containing protein</fullName>
    </submittedName>
</protein>
<dbReference type="RefSeq" id="XP_018143923.2">
    <property type="nucleotide sequence ID" value="XM_018293823.2"/>
</dbReference>